<keyword evidence="5" id="KW-0505">Motor protein</keyword>
<evidence type="ECO:0000256" key="2">
    <source>
        <dbReference type="ARBA" id="ARBA00022741"/>
    </source>
</evidence>
<protein>
    <recommendedName>
        <fullName evidence="6">Kinesin motor domain-containing protein</fullName>
    </recommendedName>
</protein>
<dbReference type="InterPro" id="IPR001752">
    <property type="entry name" value="Kinesin_motor_dom"/>
</dbReference>
<sequence>MWTRILERRQRRARVRSRSRFGEKGQCAVLFMSERLETTPWTESDLSRVDVHCTSSTQILRFCHLYNVWGPGLMQKMTSIRTSSRGDGCNSESEVDSKRSARLQLRAAIPSRATGMPAASHPSGLTTPWSHTGLHQPSGPAARAGSCRLPPEGSAPGSVRLPTVGCPEDPPGWTCETCNSHLVAFRKQEHCRTEEGCRDRSGCRIHETLFGSMSPSPRAILQASSASTAAPSFFSRAAQKLNLSSKRCHGMVPTQLHVEFPAFATNFCAILRDFPPPTPPGLLRAAPKAKESQGIGKVKVMLRISPGEPGETSAFLKADTGKAQVILHEPEPPNGLLSAAARRLAISAPKMFAFDAVFCRDATQAEVCAGSIGDVVQAVVNGADGCVFCFGHAKLGKSYTMIGHDDSMQSLGVMPCAIAWLFRLIDERRERTGARFSVRVSAVELWGGDENLEDLLASVVTGGPHDSKAPGIYLQEDPIFGTQLQNQSELRAPTPEIAAHYLDVALASRQENRLSEKGEERRGTHMLFTLYVYQYRMDKASKANMSGGRSRLHLIDLSSCERPQPGKAPAGSALSLASLGNVILALVNGAKHIPYRYPSLDSLTSLTKGQFQ</sequence>
<name>A0A8C4QHJ2_EPTBU</name>
<comment type="subcellular location">
    <subcellularLocation>
        <location evidence="1">Cytoplasm</location>
        <location evidence="1">Cytoskeleton</location>
    </subcellularLocation>
</comment>
<reference evidence="7" key="1">
    <citation type="submission" date="2025-08" db="UniProtKB">
        <authorList>
            <consortium name="Ensembl"/>
        </authorList>
    </citation>
    <scope>IDENTIFICATION</scope>
</reference>
<evidence type="ECO:0000259" key="6">
    <source>
        <dbReference type="PROSITE" id="PS50067"/>
    </source>
</evidence>
<dbReference type="Gene3D" id="3.40.850.10">
    <property type="entry name" value="Kinesin motor domain"/>
    <property type="match status" value="1"/>
</dbReference>
<evidence type="ECO:0000256" key="5">
    <source>
        <dbReference type="PROSITE-ProRule" id="PRU00283"/>
    </source>
</evidence>
<keyword evidence="8" id="KW-1185">Reference proteome</keyword>
<keyword evidence="2 5" id="KW-0547">Nucleotide-binding</keyword>
<dbReference type="GO" id="GO:0005856">
    <property type="term" value="C:cytoskeleton"/>
    <property type="evidence" value="ECO:0007669"/>
    <property type="project" value="UniProtKB-SubCell"/>
</dbReference>
<dbReference type="PANTHER" id="PTHR21608">
    <property type="entry name" value="KINESIN-LIKE PROTEIN CG14535"/>
    <property type="match status" value="1"/>
</dbReference>
<keyword evidence="4" id="KW-0206">Cytoskeleton</keyword>
<dbReference type="GeneTree" id="ENSGT00940000159075"/>
<reference evidence="7" key="2">
    <citation type="submission" date="2025-09" db="UniProtKB">
        <authorList>
            <consortium name="Ensembl"/>
        </authorList>
    </citation>
    <scope>IDENTIFICATION</scope>
</reference>
<accession>A0A8C4QHJ2</accession>
<evidence type="ECO:0000313" key="8">
    <source>
        <dbReference type="Proteomes" id="UP000694388"/>
    </source>
</evidence>
<dbReference type="AlphaFoldDB" id="A0A8C4QHJ2"/>
<feature type="domain" description="Kinesin motor" evidence="6">
    <location>
        <begin position="297"/>
        <end position="612"/>
    </location>
</feature>
<keyword evidence="3 5" id="KW-0067">ATP-binding</keyword>
<dbReference type="PANTHER" id="PTHR21608:SF7">
    <property type="entry name" value="KINESIN-LIKE PROTEIN CG14535"/>
    <property type="match status" value="1"/>
</dbReference>
<evidence type="ECO:0000256" key="3">
    <source>
        <dbReference type="ARBA" id="ARBA00022840"/>
    </source>
</evidence>
<dbReference type="Pfam" id="PF00225">
    <property type="entry name" value="Kinesin"/>
    <property type="match status" value="1"/>
</dbReference>
<dbReference type="GO" id="GO:0005524">
    <property type="term" value="F:ATP binding"/>
    <property type="evidence" value="ECO:0007669"/>
    <property type="project" value="UniProtKB-UniRule"/>
</dbReference>
<dbReference type="InterPro" id="IPR036961">
    <property type="entry name" value="Kinesin_motor_dom_sf"/>
</dbReference>
<dbReference type="GO" id="GO:0007018">
    <property type="term" value="P:microtubule-based movement"/>
    <property type="evidence" value="ECO:0007669"/>
    <property type="project" value="InterPro"/>
</dbReference>
<proteinExistence type="inferred from homology"/>
<dbReference type="InterPro" id="IPR027417">
    <property type="entry name" value="P-loop_NTPase"/>
</dbReference>
<dbReference type="GO" id="GO:0003777">
    <property type="term" value="F:microtubule motor activity"/>
    <property type="evidence" value="ECO:0007669"/>
    <property type="project" value="InterPro"/>
</dbReference>
<dbReference type="PRINTS" id="PR00380">
    <property type="entry name" value="KINESINHEAVY"/>
</dbReference>
<dbReference type="SMART" id="SM00129">
    <property type="entry name" value="KISc"/>
    <property type="match status" value="1"/>
</dbReference>
<keyword evidence="4" id="KW-0963">Cytoplasm</keyword>
<dbReference type="Ensembl" id="ENSEBUT00000015636.1">
    <property type="protein sequence ID" value="ENSEBUP00000015060.1"/>
    <property type="gene ID" value="ENSEBUG00000009487.1"/>
</dbReference>
<evidence type="ECO:0000313" key="7">
    <source>
        <dbReference type="Ensembl" id="ENSEBUP00000015060.1"/>
    </source>
</evidence>
<dbReference type="SUPFAM" id="SSF52540">
    <property type="entry name" value="P-loop containing nucleoside triphosphate hydrolases"/>
    <property type="match status" value="1"/>
</dbReference>
<dbReference type="Proteomes" id="UP000694388">
    <property type="component" value="Unplaced"/>
</dbReference>
<organism evidence="7 8">
    <name type="scientific">Eptatretus burgeri</name>
    <name type="common">Inshore hagfish</name>
    <dbReference type="NCBI Taxonomy" id="7764"/>
    <lineage>
        <taxon>Eukaryota</taxon>
        <taxon>Metazoa</taxon>
        <taxon>Chordata</taxon>
        <taxon>Craniata</taxon>
        <taxon>Vertebrata</taxon>
        <taxon>Cyclostomata</taxon>
        <taxon>Myxini</taxon>
        <taxon>Myxiniformes</taxon>
        <taxon>Myxinidae</taxon>
        <taxon>Eptatretinae</taxon>
        <taxon>Eptatretus</taxon>
    </lineage>
</organism>
<feature type="binding site" evidence="5">
    <location>
        <begin position="391"/>
        <end position="398"/>
    </location>
    <ligand>
        <name>ATP</name>
        <dbReference type="ChEBI" id="CHEBI:30616"/>
    </ligand>
</feature>
<dbReference type="PROSITE" id="PS50067">
    <property type="entry name" value="KINESIN_MOTOR_2"/>
    <property type="match status" value="1"/>
</dbReference>
<comment type="similarity">
    <text evidence="5">Belongs to the TRAFAC class myosin-kinesin ATPase superfamily. Kinesin family.</text>
</comment>
<evidence type="ECO:0000256" key="1">
    <source>
        <dbReference type="ARBA" id="ARBA00004245"/>
    </source>
</evidence>
<dbReference type="GO" id="GO:0008017">
    <property type="term" value="F:microtubule binding"/>
    <property type="evidence" value="ECO:0007669"/>
    <property type="project" value="InterPro"/>
</dbReference>
<dbReference type="InterPro" id="IPR027640">
    <property type="entry name" value="Kinesin-like_fam"/>
</dbReference>
<evidence type="ECO:0000256" key="4">
    <source>
        <dbReference type="ARBA" id="ARBA00023212"/>
    </source>
</evidence>